<proteinExistence type="predicted"/>
<evidence type="ECO:0000313" key="1">
    <source>
        <dbReference type="EMBL" id="SVD00615.1"/>
    </source>
</evidence>
<gene>
    <name evidence="1" type="ORF">METZ01_LOCUS353469</name>
</gene>
<dbReference type="AlphaFoldDB" id="A0A382RTX9"/>
<reference evidence="1" key="1">
    <citation type="submission" date="2018-05" db="EMBL/GenBank/DDBJ databases">
        <authorList>
            <person name="Lanie J.A."/>
            <person name="Ng W.-L."/>
            <person name="Kazmierczak K.M."/>
            <person name="Andrzejewski T.M."/>
            <person name="Davidsen T.M."/>
            <person name="Wayne K.J."/>
            <person name="Tettelin H."/>
            <person name="Glass J.I."/>
            <person name="Rusch D."/>
            <person name="Podicherti R."/>
            <person name="Tsui H.-C.T."/>
            <person name="Winkler M.E."/>
        </authorList>
    </citation>
    <scope>NUCLEOTIDE SEQUENCE</scope>
</reference>
<protein>
    <recommendedName>
        <fullName evidence="2">Gfo/Idh/MocA-like oxidoreductase C-terminal domain-containing protein</fullName>
    </recommendedName>
</protein>
<dbReference type="EMBL" id="UINC01123862">
    <property type="protein sequence ID" value="SVD00615.1"/>
    <property type="molecule type" value="Genomic_DNA"/>
</dbReference>
<accession>A0A382RTX9</accession>
<feature type="non-terminal residue" evidence="1">
    <location>
        <position position="1"/>
    </location>
</feature>
<sequence length="85" mass="9723">NISDCFVDNFELTVNTGKKTQKIKPDKVLDLSHDELEDPRVKVIKPVAERFINWCNTGVEAKPDFEDGLRVQELIEMARASDSKF</sequence>
<organism evidence="1">
    <name type="scientific">marine metagenome</name>
    <dbReference type="NCBI Taxonomy" id="408172"/>
    <lineage>
        <taxon>unclassified sequences</taxon>
        <taxon>metagenomes</taxon>
        <taxon>ecological metagenomes</taxon>
    </lineage>
</organism>
<evidence type="ECO:0008006" key="2">
    <source>
        <dbReference type="Google" id="ProtNLM"/>
    </source>
</evidence>
<name>A0A382RTX9_9ZZZZ</name>